<dbReference type="GO" id="GO:0005789">
    <property type="term" value="C:endoplasmic reticulum membrane"/>
    <property type="evidence" value="ECO:0007669"/>
    <property type="project" value="TreeGrafter"/>
</dbReference>
<feature type="region of interest" description="Disordered" evidence="1">
    <location>
        <begin position="48"/>
        <end position="97"/>
    </location>
</feature>
<dbReference type="Proteomes" id="UP000530263">
    <property type="component" value="Unassembled WGS sequence"/>
</dbReference>
<dbReference type="PANTHER" id="PTHR23319:SF3">
    <property type="entry name" value="PROTEIN ASTER-B"/>
    <property type="match status" value="1"/>
</dbReference>
<dbReference type="GO" id="GO:0140268">
    <property type="term" value="C:endoplasmic reticulum-plasma membrane contact site"/>
    <property type="evidence" value="ECO:0007669"/>
    <property type="project" value="TreeGrafter"/>
</dbReference>
<reference evidence="2 3" key="1">
    <citation type="submission" date="2019-09" db="EMBL/GenBank/DDBJ databases">
        <title>Bird 10,000 Genomes (B10K) Project - Family phase.</title>
        <authorList>
            <person name="Zhang G."/>
        </authorList>
    </citation>
    <scope>NUCLEOTIDE SEQUENCE [LARGE SCALE GENOMIC DNA]</scope>
    <source>
        <strain evidence="2">B10K-DU-021-26</strain>
        <tissue evidence="2">Mixed tissue sample</tissue>
    </source>
</reference>
<accession>A0A7K4SHU8</accession>
<dbReference type="GO" id="GO:0005886">
    <property type="term" value="C:plasma membrane"/>
    <property type="evidence" value="ECO:0007669"/>
    <property type="project" value="TreeGrafter"/>
</dbReference>
<proteinExistence type="predicted"/>
<dbReference type="EMBL" id="VYZG01006117">
    <property type="protein sequence ID" value="NWQ84602.1"/>
    <property type="molecule type" value="Genomic_DNA"/>
</dbReference>
<dbReference type="OrthoDB" id="9113034at2759"/>
<dbReference type="GO" id="GO:0120020">
    <property type="term" value="F:cholesterol transfer activity"/>
    <property type="evidence" value="ECO:0007669"/>
    <property type="project" value="TreeGrafter"/>
</dbReference>
<dbReference type="GO" id="GO:0015485">
    <property type="term" value="F:cholesterol binding"/>
    <property type="evidence" value="ECO:0007669"/>
    <property type="project" value="TreeGrafter"/>
</dbReference>
<dbReference type="AlphaFoldDB" id="A0A7K4SHU8"/>
<evidence type="ECO:0000313" key="2">
    <source>
        <dbReference type="EMBL" id="NWQ84602.1"/>
    </source>
</evidence>
<dbReference type="PANTHER" id="PTHR23319">
    <property type="entry name" value="GRAM DOMAIN CONTAINING 1B, ISOFORM E"/>
    <property type="match status" value="1"/>
</dbReference>
<feature type="compositionally biased region" description="Low complexity" evidence="1">
    <location>
        <begin position="54"/>
        <end position="67"/>
    </location>
</feature>
<dbReference type="InterPro" id="IPR051482">
    <property type="entry name" value="Cholesterol_transport"/>
</dbReference>
<feature type="non-terminal residue" evidence="2">
    <location>
        <position position="1"/>
    </location>
</feature>
<gene>
    <name evidence="2" type="primary">Gramd1b</name>
    <name evidence="2" type="ORF">COLPIC_R09351</name>
</gene>
<dbReference type="GO" id="GO:0032366">
    <property type="term" value="P:intracellular sterol transport"/>
    <property type="evidence" value="ECO:0007669"/>
    <property type="project" value="TreeGrafter"/>
</dbReference>
<evidence type="ECO:0000313" key="3">
    <source>
        <dbReference type="Proteomes" id="UP000530263"/>
    </source>
</evidence>
<protein>
    <submittedName>
        <fullName evidence="2">GRM1B protein</fullName>
    </submittedName>
</protein>
<evidence type="ECO:0000256" key="1">
    <source>
        <dbReference type="SAM" id="MobiDB-lite"/>
    </source>
</evidence>
<feature type="non-terminal residue" evidence="2">
    <location>
        <position position="97"/>
    </location>
</feature>
<feature type="compositionally biased region" description="Polar residues" evidence="1">
    <location>
        <begin position="75"/>
        <end position="88"/>
    </location>
</feature>
<sequence>PLCPKELWHFVHQCYGNELGLTSDDEDYVPPDDDFNTMGYCEEIPVEENEVNDSSSKSSMEAKAEASPQLPKKSVTASTLTSTGSSEAPASVSVVLP</sequence>
<name>A0A7K4SHU8_COLPI</name>
<comment type="caution">
    <text evidence="2">The sequence shown here is derived from an EMBL/GenBank/DDBJ whole genome shotgun (WGS) entry which is preliminary data.</text>
</comment>
<organism evidence="2 3">
    <name type="scientific">Columbina picui</name>
    <name type="common">Picui ground-dove</name>
    <dbReference type="NCBI Taxonomy" id="115618"/>
    <lineage>
        <taxon>Eukaryota</taxon>
        <taxon>Metazoa</taxon>
        <taxon>Chordata</taxon>
        <taxon>Craniata</taxon>
        <taxon>Vertebrata</taxon>
        <taxon>Euteleostomi</taxon>
        <taxon>Archelosauria</taxon>
        <taxon>Archosauria</taxon>
        <taxon>Dinosauria</taxon>
        <taxon>Saurischia</taxon>
        <taxon>Theropoda</taxon>
        <taxon>Coelurosauria</taxon>
        <taxon>Aves</taxon>
        <taxon>Neognathae</taxon>
        <taxon>Neoaves</taxon>
        <taxon>Columbimorphae</taxon>
        <taxon>Columbiformes</taxon>
        <taxon>Columbidae</taxon>
        <taxon>Columbina</taxon>
    </lineage>
</organism>
<keyword evidence="3" id="KW-1185">Reference proteome</keyword>